<reference evidence="16 17" key="1">
    <citation type="journal article" date="2019" name="Nat. Ecol. Evol.">
        <title>Megaphylogeny resolves global patterns of mushroom evolution.</title>
        <authorList>
            <person name="Varga T."/>
            <person name="Krizsan K."/>
            <person name="Foldi C."/>
            <person name="Dima B."/>
            <person name="Sanchez-Garcia M."/>
            <person name="Sanchez-Ramirez S."/>
            <person name="Szollosi G.J."/>
            <person name="Szarkandi J.G."/>
            <person name="Papp V."/>
            <person name="Albert L."/>
            <person name="Andreopoulos W."/>
            <person name="Angelini C."/>
            <person name="Antonin V."/>
            <person name="Barry K.W."/>
            <person name="Bougher N.L."/>
            <person name="Buchanan P."/>
            <person name="Buyck B."/>
            <person name="Bense V."/>
            <person name="Catcheside P."/>
            <person name="Chovatia M."/>
            <person name="Cooper J."/>
            <person name="Damon W."/>
            <person name="Desjardin D."/>
            <person name="Finy P."/>
            <person name="Geml J."/>
            <person name="Haridas S."/>
            <person name="Hughes K."/>
            <person name="Justo A."/>
            <person name="Karasinski D."/>
            <person name="Kautmanova I."/>
            <person name="Kiss B."/>
            <person name="Kocsube S."/>
            <person name="Kotiranta H."/>
            <person name="LaButti K.M."/>
            <person name="Lechner B.E."/>
            <person name="Liimatainen K."/>
            <person name="Lipzen A."/>
            <person name="Lukacs Z."/>
            <person name="Mihaltcheva S."/>
            <person name="Morgado L.N."/>
            <person name="Niskanen T."/>
            <person name="Noordeloos M.E."/>
            <person name="Ohm R.A."/>
            <person name="Ortiz-Santana B."/>
            <person name="Ovrebo C."/>
            <person name="Racz N."/>
            <person name="Riley R."/>
            <person name="Savchenko A."/>
            <person name="Shiryaev A."/>
            <person name="Soop K."/>
            <person name="Spirin V."/>
            <person name="Szebenyi C."/>
            <person name="Tomsovsky M."/>
            <person name="Tulloss R.E."/>
            <person name="Uehling J."/>
            <person name="Grigoriev I.V."/>
            <person name="Vagvolgyi C."/>
            <person name="Papp T."/>
            <person name="Martin F.M."/>
            <person name="Miettinen O."/>
            <person name="Hibbett D.S."/>
            <person name="Nagy L.G."/>
        </authorList>
    </citation>
    <scope>NUCLEOTIDE SEQUENCE [LARGE SCALE GENOMIC DNA]</scope>
    <source>
        <strain evidence="16 17">CBS 962.96</strain>
    </source>
</reference>
<feature type="binding site" description="axial binding residue" evidence="13">
    <location>
        <position position="492"/>
    </location>
    <ligand>
        <name>heme</name>
        <dbReference type="ChEBI" id="CHEBI:30413"/>
    </ligand>
    <ligandPart>
        <name>Fe</name>
        <dbReference type="ChEBI" id="CHEBI:18248"/>
    </ligandPart>
</feature>
<comment type="pathway">
    <text evidence="3">Secondary metabolite biosynthesis; terpenoid biosynthesis.</text>
</comment>
<dbReference type="GO" id="GO:0016705">
    <property type="term" value="F:oxidoreductase activity, acting on paired donors, with incorporation or reduction of molecular oxygen"/>
    <property type="evidence" value="ECO:0007669"/>
    <property type="project" value="InterPro"/>
</dbReference>
<evidence type="ECO:0000256" key="1">
    <source>
        <dbReference type="ARBA" id="ARBA00001971"/>
    </source>
</evidence>
<keyword evidence="6 15" id="KW-0812">Transmembrane</keyword>
<keyword evidence="10 13" id="KW-0408">Iron</keyword>
<proteinExistence type="inferred from homology"/>
<name>A0A4S8LM83_DENBC</name>
<keyword evidence="8 15" id="KW-1133">Transmembrane helix</keyword>
<keyword evidence="17" id="KW-1185">Reference proteome</keyword>
<dbReference type="InterPro" id="IPR036396">
    <property type="entry name" value="Cyt_P450_sf"/>
</dbReference>
<dbReference type="InterPro" id="IPR017972">
    <property type="entry name" value="Cyt_P450_CS"/>
</dbReference>
<evidence type="ECO:0000256" key="2">
    <source>
        <dbReference type="ARBA" id="ARBA00004370"/>
    </source>
</evidence>
<protein>
    <submittedName>
        <fullName evidence="16">Cytochrome P450</fullName>
    </submittedName>
</protein>
<evidence type="ECO:0000313" key="16">
    <source>
        <dbReference type="EMBL" id="THU90369.1"/>
    </source>
</evidence>
<dbReference type="PROSITE" id="PS00086">
    <property type="entry name" value="CYTOCHROME_P450"/>
    <property type="match status" value="1"/>
</dbReference>
<dbReference type="OrthoDB" id="1470350at2759"/>
<dbReference type="PRINTS" id="PR00463">
    <property type="entry name" value="EP450I"/>
</dbReference>
<evidence type="ECO:0000256" key="14">
    <source>
        <dbReference type="RuleBase" id="RU000461"/>
    </source>
</evidence>
<evidence type="ECO:0000256" key="13">
    <source>
        <dbReference type="PIRSR" id="PIRSR602401-1"/>
    </source>
</evidence>
<gene>
    <name evidence="16" type="ORF">K435DRAFT_676229</name>
</gene>
<dbReference type="PANTHER" id="PTHR24305">
    <property type="entry name" value="CYTOCHROME P450"/>
    <property type="match status" value="1"/>
</dbReference>
<sequence>MYQLKVTDIVPLAIAAFLIFKLLTRRNARLTPLSGPKSKSWFFGVSRYLINAEDSASIYEEWASTYGWVYQVPGVLGYKRVVLCDPKAVAHFYARETTTYVQPPTTKLLVQKLLGGGIIVSEGDDHKRMRKGLTPAFSNTAIRRLTSVFYDSAYKLKSSWDSLLESNSNGQVIDVQTWFVMNRVSLDSMGIAGFSHDFNSLGGETSSVAALFDKLAGLTPTPKSYITTILSSIGTVIFLLGTLVPILFKLPTEQTIMFRNLRKELGDITESLLQKTKKEREMGIVEEKGDRSIVGLLIKAEDPDSQIRLSKEEISAQVCIISPSYETTSISLTWALIELCTHPHIQERLRTELPKPNAVDPTWEQLSSTTDFPYLDAVTHEVMRMHPPVDEGTRIAKEDDVIPLSTPLSLLSSTPGKLPTSVVIPKGTLVSVSIACVNRSNVLWGPDAKSFKPERWLENGLSGDGSSGIPKTAKEISGHRHLLTFSDGPRICLGKGFALTEFKVVLSFLIRHYIFEFEEGAGHIPKIALHQSILPRPKVEGQDGARVPLKVRKVD</sequence>
<comment type="similarity">
    <text evidence="4 14">Belongs to the cytochrome P450 family.</text>
</comment>
<dbReference type="GO" id="GO:0016020">
    <property type="term" value="C:membrane"/>
    <property type="evidence" value="ECO:0007669"/>
    <property type="project" value="UniProtKB-SubCell"/>
</dbReference>
<comment type="cofactor">
    <cofactor evidence="1 13">
        <name>heme</name>
        <dbReference type="ChEBI" id="CHEBI:30413"/>
    </cofactor>
</comment>
<dbReference type="InterPro" id="IPR050121">
    <property type="entry name" value="Cytochrome_P450_monoxygenase"/>
</dbReference>
<evidence type="ECO:0000256" key="11">
    <source>
        <dbReference type="ARBA" id="ARBA00023033"/>
    </source>
</evidence>
<keyword evidence="5 13" id="KW-0349">Heme</keyword>
<dbReference type="Proteomes" id="UP000297245">
    <property type="component" value="Unassembled WGS sequence"/>
</dbReference>
<keyword evidence="12 15" id="KW-0472">Membrane</keyword>
<evidence type="ECO:0000313" key="17">
    <source>
        <dbReference type="Proteomes" id="UP000297245"/>
    </source>
</evidence>
<evidence type="ECO:0000256" key="3">
    <source>
        <dbReference type="ARBA" id="ARBA00004721"/>
    </source>
</evidence>
<dbReference type="PANTHER" id="PTHR24305:SF166">
    <property type="entry name" value="CYTOCHROME P450 12A4, MITOCHONDRIAL-RELATED"/>
    <property type="match status" value="1"/>
</dbReference>
<dbReference type="GO" id="GO:0020037">
    <property type="term" value="F:heme binding"/>
    <property type="evidence" value="ECO:0007669"/>
    <property type="project" value="InterPro"/>
</dbReference>
<dbReference type="GO" id="GO:0005506">
    <property type="term" value="F:iron ion binding"/>
    <property type="evidence" value="ECO:0007669"/>
    <property type="project" value="InterPro"/>
</dbReference>
<dbReference type="EMBL" id="ML179337">
    <property type="protein sequence ID" value="THU90369.1"/>
    <property type="molecule type" value="Genomic_DNA"/>
</dbReference>
<evidence type="ECO:0000256" key="6">
    <source>
        <dbReference type="ARBA" id="ARBA00022692"/>
    </source>
</evidence>
<evidence type="ECO:0000256" key="5">
    <source>
        <dbReference type="ARBA" id="ARBA00022617"/>
    </source>
</evidence>
<evidence type="ECO:0000256" key="8">
    <source>
        <dbReference type="ARBA" id="ARBA00022989"/>
    </source>
</evidence>
<evidence type="ECO:0000256" key="7">
    <source>
        <dbReference type="ARBA" id="ARBA00022723"/>
    </source>
</evidence>
<dbReference type="SUPFAM" id="SSF48264">
    <property type="entry name" value="Cytochrome P450"/>
    <property type="match status" value="1"/>
</dbReference>
<dbReference type="GO" id="GO:0004497">
    <property type="term" value="F:monooxygenase activity"/>
    <property type="evidence" value="ECO:0007669"/>
    <property type="project" value="UniProtKB-KW"/>
</dbReference>
<dbReference type="PRINTS" id="PR00385">
    <property type="entry name" value="P450"/>
</dbReference>
<keyword evidence="11 14" id="KW-0503">Monooxygenase</keyword>
<dbReference type="Pfam" id="PF00067">
    <property type="entry name" value="p450"/>
    <property type="match status" value="1"/>
</dbReference>
<evidence type="ECO:0000256" key="9">
    <source>
        <dbReference type="ARBA" id="ARBA00023002"/>
    </source>
</evidence>
<dbReference type="Gene3D" id="1.10.630.10">
    <property type="entry name" value="Cytochrome P450"/>
    <property type="match status" value="1"/>
</dbReference>
<accession>A0A4S8LM83</accession>
<comment type="subcellular location">
    <subcellularLocation>
        <location evidence="2">Membrane</location>
    </subcellularLocation>
</comment>
<evidence type="ECO:0000256" key="12">
    <source>
        <dbReference type="ARBA" id="ARBA00023136"/>
    </source>
</evidence>
<feature type="transmembrane region" description="Helical" evidence="15">
    <location>
        <begin position="224"/>
        <end position="248"/>
    </location>
</feature>
<keyword evidence="9 14" id="KW-0560">Oxidoreductase</keyword>
<evidence type="ECO:0000256" key="4">
    <source>
        <dbReference type="ARBA" id="ARBA00010617"/>
    </source>
</evidence>
<evidence type="ECO:0000256" key="15">
    <source>
        <dbReference type="SAM" id="Phobius"/>
    </source>
</evidence>
<dbReference type="AlphaFoldDB" id="A0A4S8LM83"/>
<evidence type="ECO:0000256" key="10">
    <source>
        <dbReference type="ARBA" id="ARBA00023004"/>
    </source>
</evidence>
<dbReference type="InterPro" id="IPR002401">
    <property type="entry name" value="Cyt_P450_E_grp-I"/>
</dbReference>
<organism evidence="16 17">
    <name type="scientific">Dendrothele bispora (strain CBS 962.96)</name>
    <dbReference type="NCBI Taxonomy" id="1314807"/>
    <lineage>
        <taxon>Eukaryota</taxon>
        <taxon>Fungi</taxon>
        <taxon>Dikarya</taxon>
        <taxon>Basidiomycota</taxon>
        <taxon>Agaricomycotina</taxon>
        <taxon>Agaricomycetes</taxon>
        <taxon>Agaricomycetidae</taxon>
        <taxon>Agaricales</taxon>
        <taxon>Agaricales incertae sedis</taxon>
        <taxon>Dendrothele</taxon>
    </lineage>
</organism>
<keyword evidence="7 13" id="KW-0479">Metal-binding</keyword>
<dbReference type="InterPro" id="IPR001128">
    <property type="entry name" value="Cyt_P450"/>
</dbReference>